<reference evidence="2" key="1">
    <citation type="submission" date="2018-05" db="EMBL/GenBank/DDBJ databases">
        <authorList>
            <person name="Lanie J.A."/>
            <person name="Ng W.-L."/>
            <person name="Kazmierczak K.M."/>
            <person name="Andrzejewski T.M."/>
            <person name="Davidsen T.M."/>
            <person name="Wayne K.J."/>
            <person name="Tettelin H."/>
            <person name="Glass J.I."/>
            <person name="Rusch D."/>
            <person name="Podicherti R."/>
            <person name="Tsui H.-C.T."/>
            <person name="Winkler M.E."/>
        </authorList>
    </citation>
    <scope>NUCLEOTIDE SEQUENCE</scope>
</reference>
<keyword evidence="1" id="KW-0812">Transmembrane</keyword>
<proteinExistence type="predicted"/>
<protein>
    <submittedName>
        <fullName evidence="2">Uncharacterized protein</fullName>
    </submittedName>
</protein>
<dbReference type="AlphaFoldDB" id="A0A383DM73"/>
<feature type="transmembrane region" description="Helical" evidence="1">
    <location>
        <begin position="16"/>
        <end position="33"/>
    </location>
</feature>
<dbReference type="EMBL" id="UINC01218529">
    <property type="protein sequence ID" value="SVE45591.1"/>
    <property type="molecule type" value="Genomic_DNA"/>
</dbReference>
<keyword evidence="1" id="KW-0472">Membrane</keyword>
<name>A0A383DM73_9ZZZZ</name>
<feature type="non-terminal residue" evidence="2">
    <location>
        <position position="55"/>
    </location>
</feature>
<organism evidence="2">
    <name type="scientific">marine metagenome</name>
    <dbReference type="NCBI Taxonomy" id="408172"/>
    <lineage>
        <taxon>unclassified sequences</taxon>
        <taxon>metagenomes</taxon>
        <taxon>ecological metagenomes</taxon>
    </lineage>
</organism>
<evidence type="ECO:0000256" key="1">
    <source>
        <dbReference type="SAM" id="Phobius"/>
    </source>
</evidence>
<evidence type="ECO:0000313" key="2">
    <source>
        <dbReference type="EMBL" id="SVE45591.1"/>
    </source>
</evidence>
<keyword evidence="1" id="KW-1133">Transmembrane helix</keyword>
<sequence length="55" mass="6568">MEQEYKEMKWEKNSNYIWNLMILGHIIFLLIILDDIKQLGIQPIYISVQIICSIA</sequence>
<accession>A0A383DM73</accession>
<gene>
    <name evidence="2" type="ORF">METZ01_LOCUS498445</name>
</gene>